<dbReference type="InterPro" id="IPR007278">
    <property type="entry name" value="DUF397"/>
</dbReference>
<proteinExistence type="predicted"/>
<comment type="caution">
    <text evidence="2">The sequence shown here is derived from an EMBL/GenBank/DDBJ whole genome shotgun (WGS) entry which is preliminary data.</text>
</comment>
<name>A0A7W3XXW1_9ACTN</name>
<organism evidence="2 3">
    <name type="scientific">Streptomyces calidiresistens</name>
    <dbReference type="NCBI Taxonomy" id="1485586"/>
    <lineage>
        <taxon>Bacteria</taxon>
        <taxon>Bacillati</taxon>
        <taxon>Actinomycetota</taxon>
        <taxon>Actinomycetes</taxon>
        <taxon>Kitasatosporales</taxon>
        <taxon>Streptomycetaceae</taxon>
        <taxon>Streptomyces</taxon>
    </lineage>
</organism>
<reference evidence="3" key="1">
    <citation type="submission" date="2019-10" db="EMBL/GenBank/DDBJ databases">
        <title>Streptomyces sp. nov., a novel actinobacterium isolated from alkaline environment.</title>
        <authorList>
            <person name="Golinska P."/>
        </authorList>
    </citation>
    <scope>NUCLEOTIDE SEQUENCE [LARGE SCALE GENOMIC DNA]</scope>
    <source>
        <strain evidence="3">DSM 42108</strain>
    </source>
</reference>
<sequence>MVGTGWRRSSYSSGNGQCVEVAALADSDTVAVRDSRHTGLRPTHHSHPAWTAFLR</sequence>
<accession>A0A7W3XXW1</accession>
<evidence type="ECO:0000259" key="1">
    <source>
        <dbReference type="Pfam" id="PF04149"/>
    </source>
</evidence>
<protein>
    <submittedName>
        <fullName evidence="2">DUF397 domain-containing protein</fullName>
    </submittedName>
</protein>
<gene>
    <name evidence="2" type="ORF">FOE67_18735</name>
</gene>
<feature type="domain" description="DUF397" evidence="1">
    <location>
        <begin position="5"/>
        <end position="55"/>
    </location>
</feature>
<feature type="non-terminal residue" evidence="2">
    <location>
        <position position="55"/>
    </location>
</feature>
<evidence type="ECO:0000313" key="2">
    <source>
        <dbReference type="EMBL" id="MBB0231485.1"/>
    </source>
</evidence>
<evidence type="ECO:0000313" key="3">
    <source>
        <dbReference type="Proteomes" id="UP000530234"/>
    </source>
</evidence>
<keyword evidence="3" id="KW-1185">Reference proteome</keyword>
<dbReference type="Proteomes" id="UP000530234">
    <property type="component" value="Unassembled WGS sequence"/>
</dbReference>
<dbReference type="RefSeq" id="WP_182665902.1">
    <property type="nucleotide sequence ID" value="NZ_VKHS01000530.1"/>
</dbReference>
<dbReference type="Pfam" id="PF04149">
    <property type="entry name" value="DUF397"/>
    <property type="match status" value="1"/>
</dbReference>
<dbReference type="AlphaFoldDB" id="A0A7W3XXW1"/>
<dbReference type="EMBL" id="VKHS01000530">
    <property type="protein sequence ID" value="MBB0231485.1"/>
    <property type="molecule type" value="Genomic_DNA"/>
</dbReference>